<comment type="caution">
    <text evidence="3">The sequence shown here is derived from an EMBL/GenBank/DDBJ whole genome shotgun (WGS) entry which is preliminary data.</text>
</comment>
<sequence>MEGESSQCEADSSCSHSQLGEMTCDQNPGVIVVKFEGRDYRHYQRRKERSCQKRIAPQSVEDRRKENAKNSRAYTTRNKMEIDACRSRMPILESEYKGIEEFLVAVFTDSDVKKNAEKLIELVDRFCDIKCTDSWISLKGTVRKTLEDTLKEKEEIYTNNVEIHGSREESIARLEKEFSEVEKPQPSETTKDRNTRASRKCRLRNKIEREQLHNDIEILEKPRLTQEHASAVSYGDPTAVEATAARSSGKAADWGSRGHSPPPYHCSSLPLLRQPSDRHRTPRSHALV</sequence>
<dbReference type="EMBL" id="CAJGYM010000261">
    <property type="protein sequence ID" value="CAD6200233.1"/>
    <property type="molecule type" value="Genomic_DNA"/>
</dbReference>
<dbReference type="OrthoDB" id="5877056at2759"/>
<organism evidence="3 4">
    <name type="scientific">Caenorhabditis auriculariae</name>
    <dbReference type="NCBI Taxonomy" id="2777116"/>
    <lineage>
        <taxon>Eukaryota</taxon>
        <taxon>Metazoa</taxon>
        <taxon>Ecdysozoa</taxon>
        <taxon>Nematoda</taxon>
        <taxon>Chromadorea</taxon>
        <taxon>Rhabditida</taxon>
        <taxon>Rhabditina</taxon>
        <taxon>Rhabditomorpha</taxon>
        <taxon>Rhabditoidea</taxon>
        <taxon>Rhabditidae</taxon>
        <taxon>Peloderinae</taxon>
        <taxon>Caenorhabditis</taxon>
    </lineage>
</organism>
<name>A0A8S1HZ49_9PELO</name>
<feature type="domain" description="BZIP" evidence="2">
    <location>
        <begin position="191"/>
        <end position="204"/>
    </location>
</feature>
<keyword evidence="4" id="KW-1185">Reference proteome</keyword>
<reference evidence="3" key="1">
    <citation type="submission" date="2020-10" db="EMBL/GenBank/DDBJ databases">
        <authorList>
            <person name="Kikuchi T."/>
        </authorList>
    </citation>
    <scope>NUCLEOTIDE SEQUENCE</scope>
    <source>
        <strain evidence="3">NKZ352</strain>
    </source>
</reference>
<accession>A0A8S1HZ49</accession>
<dbReference type="GO" id="GO:0003700">
    <property type="term" value="F:DNA-binding transcription factor activity"/>
    <property type="evidence" value="ECO:0007669"/>
    <property type="project" value="InterPro"/>
</dbReference>
<evidence type="ECO:0000259" key="2">
    <source>
        <dbReference type="PROSITE" id="PS00036"/>
    </source>
</evidence>
<dbReference type="InterPro" id="IPR004827">
    <property type="entry name" value="bZIP"/>
</dbReference>
<feature type="non-terminal residue" evidence="3">
    <location>
        <position position="1"/>
    </location>
</feature>
<evidence type="ECO:0000256" key="1">
    <source>
        <dbReference type="SAM" id="MobiDB-lite"/>
    </source>
</evidence>
<evidence type="ECO:0000313" key="4">
    <source>
        <dbReference type="Proteomes" id="UP000835052"/>
    </source>
</evidence>
<feature type="region of interest" description="Disordered" evidence="1">
    <location>
        <begin position="177"/>
        <end position="199"/>
    </location>
</feature>
<dbReference type="PROSITE" id="PS00036">
    <property type="entry name" value="BZIP_BASIC"/>
    <property type="match status" value="1"/>
</dbReference>
<proteinExistence type="predicted"/>
<evidence type="ECO:0000313" key="3">
    <source>
        <dbReference type="EMBL" id="CAD6200233.1"/>
    </source>
</evidence>
<gene>
    <name evidence="3" type="ORF">CAUJ_LOCUS16130</name>
</gene>
<dbReference type="Proteomes" id="UP000835052">
    <property type="component" value="Unassembled WGS sequence"/>
</dbReference>
<feature type="region of interest" description="Disordered" evidence="1">
    <location>
        <begin position="241"/>
        <end position="288"/>
    </location>
</feature>
<feature type="compositionally biased region" description="Basic and acidic residues" evidence="1">
    <location>
        <begin position="177"/>
        <end position="195"/>
    </location>
</feature>
<protein>
    <recommendedName>
        <fullName evidence="2">BZIP domain-containing protein</fullName>
    </recommendedName>
</protein>
<dbReference type="AlphaFoldDB" id="A0A8S1HZ49"/>